<dbReference type="PROSITE" id="PS01124">
    <property type="entry name" value="HTH_ARAC_FAMILY_2"/>
    <property type="match status" value="1"/>
</dbReference>
<evidence type="ECO:0000313" key="6">
    <source>
        <dbReference type="EMBL" id="QED37779.1"/>
    </source>
</evidence>
<feature type="domain" description="HTH araC/xylS-type" evidence="4">
    <location>
        <begin position="205"/>
        <end position="304"/>
    </location>
</feature>
<keyword evidence="1" id="KW-0805">Transcription regulation</keyword>
<name>A0A5B8YPG8_9FLAO</name>
<dbReference type="OrthoDB" id="1451418at2"/>
<dbReference type="PROSITE" id="PS50885">
    <property type="entry name" value="HAMP"/>
    <property type="match status" value="1"/>
</dbReference>
<proteinExistence type="predicted"/>
<evidence type="ECO:0000259" key="5">
    <source>
        <dbReference type="PROSITE" id="PS50885"/>
    </source>
</evidence>
<protein>
    <submittedName>
        <fullName evidence="6">Helix-turn-helix transcriptional regulator</fullName>
    </submittedName>
</protein>
<dbReference type="Proteomes" id="UP000321954">
    <property type="component" value="Chromosome"/>
</dbReference>
<evidence type="ECO:0000256" key="2">
    <source>
        <dbReference type="ARBA" id="ARBA00023125"/>
    </source>
</evidence>
<dbReference type="PANTHER" id="PTHR47893:SF1">
    <property type="entry name" value="REGULATORY PROTEIN PCHR"/>
    <property type="match status" value="1"/>
</dbReference>
<dbReference type="SUPFAM" id="SSF158472">
    <property type="entry name" value="HAMP domain-like"/>
    <property type="match status" value="1"/>
</dbReference>
<dbReference type="RefSeq" id="WP_146833574.1">
    <property type="nucleotide sequence ID" value="NZ_CP042476.1"/>
</dbReference>
<dbReference type="GO" id="GO:0016020">
    <property type="term" value="C:membrane"/>
    <property type="evidence" value="ECO:0007669"/>
    <property type="project" value="InterPro"/>
</dbReference>
<evidence type="ECO:0000259" key="4">
    <source>
        <dbReference type="PROSITE" id="PS01124"/>
    </source>
</evidence>
<dbReference type="SUPFAM" id="SSF46689">
    <property type="entry name" value="Homeodomain-like"/>
    <property type="match status" value="1"/>
</dbReference>
<dbReference type="InterPro" id="IPR009057">
    <property type="entry name" value="Homeodomain-like_sf"/>
</dbReference>
<dbReference type="Gene3D" id="1.10.10.60">
    <property type="entry name" value="Homeodomain-like"/>
    <property type="match status" value="1"/>
</dbReference>
<keyword evidence="7" id="KW-1185">Reference proteome</keyword>
<keyword evidence="2" id="KW-0238">DNA-binding</keyword>
<feature type="domain" description="HAMP" evidence="5">
    <location>
        <begin position="4"/>
        <end position="57"/>
    </location>
</feature>
<keyword evidence="3" id="KW-0804">Transcription</keyword>
<organism evidence="6 7">
    <name type="scientific">Antarcticibacterium arcticum</name>
    <dbReference type="NCBI Taxonomy" id="2585771"/>
    <lineage>
        <taxon>Bacteria</taxon>
        <taxon>Pseudomonadati</taxon>
        <taxon>Bacteroidota</taxon>
        <taxon>Flavobacteriia</taxon>
        <taxon>Flavobacteriales</taxon>
        <taxon>Flavobacteriaceae</taxon>
        <taxon>Antarcticibacterium</taxon>
    </lineage>
</organism>
<dbReference type="KEGG" id="anp:FK178_08600"/>
<dbReference type="PANTHER" id="PTHR47893">
    <property type="entry name" value="REGULATORY PROTEIN PCHR"/>
    <property type="match status" value="1"/>
</dbReference>
<evidence type="ECO:0000313" key="7">
    <source>
        <dbReference type="Proteomes" id="UP000321954"/>
    </source>
</evidence>
<dbReference type="InterPro" id="IPR053142">
    <property type="entry name" value="PchR_regulatory_protein"/>
</dbReference>
<dbReference type="PRINTS" id="PR00032">
    <property type="entry name" value="HTHARAC"/>
</dbReference>
<evidence type="ECO:0000256" key="1">
    <source>
        <dbReference type="ARBA" id="ARBA00023015"/>
    </source>
</evidence>
<gene>
    <name evidence="6" type="ORF">FK178_08600</name>
</gene>
<dbReference type="Pfam" id="PF12833">
    <property type="entry name" value="HTH_18"/>
    <property type="match status" value="1"/>
</dbReference>
<dbReference type="GO" id="GO:0007165">
    <property type="term" value="P:signal transduction"/>
    <property type="evidence" value="ECO:0007669"/>
    <property type="project" value="InterPro"/>
</dbReference>
<dbReference type="AlphaFoldDB" id="A0A5B8YPG8"/>
<accession>A0A5B8YPG8</accession>
<dbReference type="InterPro" id="IPR003660">
    <property type="entry name" value="HAMP_dom"/>
</dbReference>
<dbReference type="InterPro" id="IPR018060">
    <property type="entry name" value="HTH_AraC"/>
</dbReference>
<dbReference type="EMBL" id="CP042476">
    <property type="protein sequence ID" value="QED37779.1"/>
    <property type="molecule type" value="Genomic_DNA"/>
</dbReference>
<evidence type="ECO:0000256" key="3">
    <source>
        <dbReference type="ARBA" id="ARBA00023163"/>
    </source>
</evidence>
<dbReference type="GO" id="GO:0043565">
    <property type="term" value="F:sequence-specific DNA binding"/>
    <property type="evidence" value="ECO:0007669"/>
    <property type="project" value="InterPro"/>
</dbReference>
<dbReference type="SMART" id="SM00342">
    <property type="entry name" value="HTH_ARAC"/>
    <property type="match status" value="1"/>
</dbReference>
<dbReference type="GO" id="GO:0003700">
    <property type="term" value="F:DNA-binding transcription factor activity"/>
    <property type="evidence" value="ECO:0007669"/>
    <property type="project" value="InterPro"/>
</dbReference>
<dbReference type="InterPro" id="IPR020449">
    <property type="entry name" value="Tscrpt_reg_AraC-type_HTH"/>
</dbReference>
<sequence>MKTAFSKRRLQEILEFISEITFGNYTYTLPLRNQKDELEQIVIRLNTMVEEVDTAVHKIDHSKSKEVIENLTFNLDRNMHICSYSDNVGVVLKYTKKELLYKHVKLFVGEDTRLPEDLDRLLQRAINGDYSFNVEFRHNNGYYWTGKGYLHHLVSADKNCYTLSVFKAVHYNEKLKSDLKDPKKRGDYPSENRSLLLRDQRKLVNELDKYVMTRLDRRLKNISVIAKAVGGSETKIKAIFKKNYGDTIYNYHKRKRLEKAYMLLRDTGLPINEIAEECGFIEFSHFSRSFKKEYGVTPTRVRES</sequence>
<reference evidence="6 7" key="1">
    <citation type="submission" date="2019-08" db="EMBL/GenBank/DDBJ databases">
        <title>Antarcticibacterium arcticum sp. nov., a bacterium isolated from marine sediment of the Canadian Beaufort Sea.</title>
        <authorList>
            <person name="Lee Y.M."/>
            <person name="Baek K."/>
            <person name="Lee D.-H."/>
            <person name="Shin S.C."/>
            <person name="Jin Y.K."/>
            <person name="Park Y."/>
        </authorList>
    </citation>
    <scope>NUCLEOTIDE SEQUENCE [LARGE SCALE GENOMIC DNA]</scope>
    <source>
        <strain evidence="6 7">PAMC 28998</strain>
    </source>
</reference>